<proteinExistence type="predicted"/>
<name>A0ABS8JIH1_9GAMM</name>
<evidence type="ECO:0000256" key="2">
    <source>
        <dbReference type="ARBA" id="ARBA00023125"/>
    </source>
</evidence>
<dbReference type="PROSITE" id="PS50043">
    <property type="entry name" value="HTH_LUXR_2"/>
    <property type="match status" value="1"/>
</dbReference>
<gene>
    <name evidence="5" type="ORF">LK996_10010</name>
</gene>
<dbReference type="Pfam" id="PF00196">
    <property type="entry name" value="GerE"/>
    <property type="match status" value="1"/>
</dbReference>
<dbReference type="Proteomes" id="UP001165293">
    <property type="component" value="Unassembled WGS sequence"/>
</dbReference>
<evidence type="ECO:0000256" key="3">
    <source>
        <dbReference type="ARBA" id="ARBA00023163"/>
    </source>
</evidence>
<dbReference type="PRINTS" id="PR00038">
    <property type="entry name" value="HTHLUXR"/>
</dbReference>
<dbReference type="Gene3D" id="3.40.50.300">
    <property type="entry name" value="P-loop containing nucleotide triphosphate hydrolases"/>
    <property type="match status" value="1"/>
</dbReference>
<reference evidence="5" key="1">
    <citation type="submission" date="2021-10" db="EMBL/GenBank/DDBJ databases">
        <authorList>
            <person name="Lyu M."/>
            <person name="Wang X."/>
            <person name="Meng X."/>
            <person name="Xu K."/>
        </authorList>
    </citation>
    <scope>NUCLEOTIDE SEQUENCE</scope>
    <source>
        <strain evidence="5">A6</strain>
    </source>
</reference>
<feature type="domain" description="HTH luxR-type" evidence="4">
    <location>
        <begin position="799"/>
        <end position="864"/>
    </location>
</feature>
<dbReference type="Pfam" id="PF25873">
    <property type="entry name" value="WHD_MalT"/>
    <property type="match status" value="1"/>
</dbReference>
<dbReference type="EMBL" id="JAJGAK010000002">
    <property type="protein sequence ID" value="MCC8363406.1"/>
    <property type="molecule type" value="Genomic_DNA"/>
</dbReference>
<evidence type="ECO:0000259" key="4">
    <source>
        <dbReference type="PROSITE" id="PS50043"/>
    </source>
</evidence>
<keyword evidence="3" id="KW-0804">Transcription</keyword>
<dbReference type="RefSeq" id="WP_230527033.1">
    <property type="nucleotide sequence ID" value="NZ_JAJGAK010000002.1"/>
</dbReference>
<dbReference type="CDD" id="cd06170">
    <property type="entry name" value="LuxR_C_like"/>
    <property type="match status" value="1"/>
</dbReference>
<protein>
    <submittedName>
        <fullName evidence="5">LuxR C-terminal-related transcriptional regulator</fullName>
    </submittedName>
</protein>
<dbReference type="InterPro" id="IPR036388">
    <property type="entry name" value="WH-like_DNA-bd_sf"/>
</dbReference>
<dbReference type="InterPro" id="IPR000792">
    <property type="entry name" value="Tscrpt_reg_LuxR_C"/>
</dbReference>
<dbReference type="InterPro" id="IPR016032">
    <property type="entry name" value="Sig_transdc_resp-reg_C-effctor"/>
</dbReference>
<organism evidence="5 6">
    <name type="scientific">Noviluteimonas lactosilytica</name>
    <dbReference type="NCBI Taxonomy" id="2888523"/>
    <lineage>
        <taxon>Bacteria</taxon>
        <taxon>Pseudomonadati</taxon>
        <taxon>Pseudomonadota</taxon>
        <taxon>Gammaproteobacteria</taxon>
        <taxon>Lysobacterales</taxon>
        <taxon>Lysobacteraceae</taxon>
        <taxon>Noviluteimonas</taxon>
    </lineage>
</organism>
<dbReference type="SMART" id="SM00421">
    <property type="entry name" value="HTH_LUXR"/>
    <property type="match status" value="1"/>
</dbReference>
<dbReference type="PANTHER" id="PTHR44688">
    <property type="entry name" value="DNA-BINDING TRANSCRIPTIONAL ACTIVATOR DEVR_DOSR"/>
    <property type="match status" value="1"/>
</dbReference>
<accession>A0ABS8JIH1</accession>
<dbReference type="InterPro" id="IPR059106">
    <property type="entry name" value="WHD_MalT"/>
</dbReference>
<dbReference type="PANTHER" id="PTHR44688:SF16">
    <property type="entry name" value="DNA-BINDING TRANSCRIPTIONAL ACTIVATOR DEVR_DOSR"/>
    <property type="match status" value="1"/>
</dbReference>
<evidence type="ECO:0000256" key="1">
    <source>
        <dbReference type="ARBA" id="ARBA00023015"/>
    </source>
</evidence>
<sequence length="867" mass="93963">MSEFVLKATPPRMPRAALERAHLHDAFRHRHDRTALTVVAPAGFGKTTLLLQWRRWWHDAGTRVAWLTAGEDDRPARFTLALQHALRLGGVLGEANDQHAPRRDTIAELTTLLAAIAALGVDVGVVIDEAERLPEDTVRGPLQYLLLNAPANLHVAIGTRVALPLLLSELAAKDQSFALKTEDLRLRLEESLAILDARLGDRLTLDERARVHGIADGWAIGLQLAISAIESEPDPARAVQHLSARHGAMQEYFVTSLFARLPPETSACLVRASILEHFDARLFQSVTGCRQPQDMLDRLARETPILAAGEGTQWIRLHPLARDFLLGKFEKLPPRERSALHTRASSWYAECERWHEAATHAFAAGDDALAQTYAARSLWALSTIGKLAEAREWLERLPHAMVAGDTDLRLVAAAVLAFSDRNGEALAFAQDVLADREATAPARAHALRIAAGSAAFGDRLGLLPALVDRWPMSHDAGGGPLSTLAGLNTRALSALHTGDGGQVRAYVAAQQPHGDAGTLRLAAALGRMLGALSHLWEGHPVRAEAAVLPALLHAERDGRRGMIACLYASVVAAARYERGDAAQAQALLADRLDVIERHGFPDNLVCAYRTLANIALEAGDEAGALAALHTLESLGARRGAPRLQAIALAHQVRVHAMSGRKETVARTLDALDHLDPAFDEPDMQPLRSEYRLAVAFARARAALMHERLDAAELHLADADLLAETLQRGNDVQRVKVLRGIVASRRGDPKAMTLLREAHDLAALAGNARLAADTHPLAARLLEEALDTPPPPAQPKSRDRHARAALLTSKEAEVLDLLGKGLPNKAIARALDVSGETVKWHLKNLFVKLSAGSRRHAVERARMLGLVT</sequence>
<dbReference type="Gene3D" id="1.10.10.10">
    <property type="entry name" value="Winged helix-like DNA-binding domain superfamily/Winged helix DNA-binding domain"/>
    <property type="match status" value="1"/>
</dbReference>
<comment type="caution">
    <text evidence="5">The sequence shown here is derived from an EMBL/GenBank/DDBJ whole genome shotgun (WGS) entry which is preliminary data.</text>
</comment>
<evidence type="ECO:0000313" key="6">
    <source>
        <dbReference type="Proteomes" id="UP001165293"/>
    </source>
</evidence>
<keyword evidence="6" id="KW-1185">Reference proteome</keyword>
<dbReference type="SUPFAM" id="SSF52540">
    <property type="entry name" value="P-loop containing nucleoside triphosphate hydrolases"/>
    <property type="match status" value="1"/>
</dbReference>
<dbReference type="InterPro" id="IPR027417">
    <property type="entry name" value="P-loop_NTPase"/>
</dbReference>
<keyword evidence="1" id="KW-0805">Transcription regulation</keyword>
<keyword evidence="2" id="KW-0238">DNA-binding</keyword>
<dbReference type="PROSITE" id="PS00622">
    <property type="entry name" value="HTH_LUXR_1"/>
    <property type="match status" value="1"/>
</dbReference>
<evidence type="ECO:0000313" key="5">
    <source>
        <dbReference type="EMBL" id="MCC8363406.1"/>
    </source>
</evidence>
<dbReference type="SUPFAM" id="SSF46894">
    <property type="entry name" value="C-terminal effector domain of the bipartite response regulators"/>
    <property type="match status" value="1"/>
</dbReference>